<dbReference type="Proteomes" id="UP001176941">
    <property type="component" value="Chromosome 23"/>
</dbReference>
<organism evidence="2 3">
    <name type="scientific">Rangifer tarandus platyrhynchus</name>
    <name type="common">Svalbard reindeer</name>
    <dbReference type="NCBI Taxonomy" id="3082113"/>
    <lineage>
        <taxon>Eukaryota</taxon>
        <taxon>Metazoa</taxon>
        <taxon>Chordata</taxon>
        <taxon>Craniata</taxon>
        <taxon>Vertebrata</taxon>
        <taxon>Euteleostomi</taxon>
        <taxon>Mammalia</taxon>
        <taxon>Eutheria</taxon>
        <taxon>Laurasiatheria</taxon>
        <taxon>Artiodactyla</taxon>
        <taxon>Ruminantia</taxon>
        <taxon>Pecora</taxon>
        <taxon>Cervidae</taxon>
        <taxon>Odocoileinae</taxon>
        <taxon>Rangifer</taxon>
    </lineage>
</organism>
<evidence type="ECO:0000256" key="1">
    <source>
        <dbReference type="SAM" id="MobiDB-lite"/>
    </source>
</evidence>
<reference evidence="2" key="1">
    <citation type="submission" date="2023-04" db="EMBL/GenBank/DDBJ databases">
        <authorList>
            <consortium name="ELIXIR-Norway"/>
        </authorList>
    </citation>
    <scope>NUCLEOTIDE SEQUENCE [LARGE SCALE GENOMIC DNA]</scope>
</reference>
<gene>
    <name evidence="2" type="ORF">MRATA1EN1_LOCUS13546</name>
</gene>
<feature type="region of interest" description="Disordered" evidence="1">
    <location>
        <begin position="24"/>
        <end position="140"/>
    </location>
</feature>
<feature type="compositionally biased region" description="Basic and acidic residues" evidence="1">
    <location>
        <begin position="85"/>
        <end position="95"/>
    </location>
</feature>
<name>A0ABN8YSV0_RANTA</name>
<dbReference type="EMBL" id="OX459959">
    <property type="protein sequence ID" value="CAI9164584.1"/>
    <property type="molecule type" value="Genomic_DNA"/>
</dbReference>
<proteinExistence type="predicted"/>
<evidence type="ECO:0000313" key="3">
    <source>
        <dbReference type="Proteomes" id="UP001176941"/>
    </source>
</evidence>
<keyword evidence="3" id="KW-1185">Reference proteome</keyword>
<sequence>MSAGPESPAHPHVPGATHLRYRLLMQPPARALTPAGPRRPGHPDPPRGHPQPRKGQTVLESDVAGWSGVQRKGGGNARGGGGDNSEIRLSADKRFGERKRHQKLVRGVPGTWEPAGNGEGRQEPIAARRGPESRGRGACD</sequence>
<accession>A0ABN8YSV0</accession>
<protein>
    <submittedName>
        <fullName evidence="2">Uncharacterized protein</fullName>
    </submittedName>
</protein>
<feature type="compositionally biased region" description="Basic and acidic residues" evidence="1">
    <location>
        <begin position="129"/>
        <end position="140"/>
    </location>
</feature>
<feature type="compositionally biased region" description="Gly residues" evidence="1">
    <location>
        <begin position="71"/>
        <end position="83"/>
    </location>
</feature>
<evidence type="ECO:0000313" key="2">
    <source>
        <dbReference type="EMBL" id="CAI9164584.1"/>
    </source>
</evidence>